<evidence type="ECO:0000256" key="3">
    <source>
        <dbReference type="SAM" id="MobiDB-lite"/>
    </source>
</evidence>
<dbReference type="Proteomes" id="UP000886998">
    <property type="component" value="Unassembled WGS sequence"/>
</dbReference>
<dbReference type="GO" id="GO:0008010">
    <property type="term" value="F:structural constituent of chitin-based larval cuticle"/>
    <property type="evidence" value="ECO:0007669"/>
    <property type="project" value="TreeGrafter"/>
</dbReference>
<name>A0A8X6XVV3_9ARAC</name>
<proteinExistence type="predicted"/>
<accession>A0A8X6XVV3</accession>
<reference evidence="5" key="1">
    <citation type="submission" date="2020-08" db="EMBL/GenBank/DDBJ databases">
        <title>Multicomponent nature underlies the extraordinary mechanical properties of spider dragline silk.</title>
        <authorList>
            <person name="Kono N."/>
            <person name="Nakamura H."/>
            <person name="Mori M."/>
            <person name="Yoshida Y."/>
            <person name="Ohtoshi R."/>
            <person name="Malay A.D."/>
            <person name="Moran D.A.P."/>
            <person name="Tomita M."/>
            <person name="Numata K."/>
            <person name="Arakawa K."/>
        </authorList>
    </citation>
    <scope>NUCLEOTIDE SEQUENCE</scope>
</reference>
<comment type="caution">
    <text evidence="5">The sequence shown here is derived from an EMBL/GenBank/DDBJ whole genome shotgun (WGS) entry which is preliminary data.</text>
</comment>
<feature type="transmembrane region" description="Helical" evidence="4">
    <location>
        <begin position="42"/>
        <end position="62"/>
    </location>
</feature>
<dbReference type="PANTHER" id="PTHR10380">
    <property type="entry name" value="CUTICLE PROTEIN"/>
    <property type="match status" value="1"/>
</dbReference>
<dbReference type="InterPro" id="IPR050468">
    <property type="entry name" value="Cuticle_Struct_Prot"/>
</dbReference>
<keyword evidence="4" id="KW-0812">Transmembrane</keyword>
<feature type="region of interest" description="Disordered" evidence="3">
    <location>
        <begin position="81"/>
        <end position="105"/>
    </location>
</feature>
<keyword evidence="1 2" id="KW-0193">Cuticle</keyword>
<dbReference type="OrthoDB" id="6432310at2759"/>
<sequence length="363" mass="42003">MNNGNSPDPVTHELANHVIKYLRKLALIGLNLPRYKSTHMPILFVTFAICGAVSGTHLYGIIGESYHAPQPYKFGYVVKDKDSSQHRHEEGDGHGNVRGSYGYTDDKGQYREVHYVADKGGFRAQVKTNEAGTANQNPAHVEVKADPPHHHLHHEPHHHVPHVHHHIPLHHHVPHHHEVKIEHHVPVHHHIPHHHEVKIEHHVPVHHHIPHHHEIKIDHHAPLHHDFKNFHHHGFKGYHHFDSPLSSYKFDTFAPLHGFSYNPSAFHHGYGHWPFMESNNYDHFKHHGGFHHNGPHHNYHHGIGHGFNFGSDINGLSSFNKNKYEKIIEEIKKYRHQEPLNDFGGLKSHLFNEFDNGDYKHGL</sequence>
<evidence type="ECO:0000256" key="2">
    <source>
        <dbReference type="PROSITE-ProRule" id="PRU00497"/>
    </source>
</evidence>
<dbReference type="PROSITE" id="PS51155">
    <property type="entry name" value="CHIT_BIND_RR_2"/>
    <property type="match status" value="1"/>
</dbReference>
<keyword evidence="4" id="KW-0472">Membrane</keyword>
<protein>
    <submittedName>
        <fullName evidence="5">Peptidoglycan-recognition protein SB2</fullName>
    </submittedName>
</protein>
<evidence type="ECO:0000256" key="1">
    <source>
        <dbReference type="ARBA" id="ARBA00022460"/>
    </source>
</evidence>
<dbReference type="AlphaFoldDB" id="A0A8X6XVV3"/>
<dbReference type="Pfam" id="PF00379">
    <property type="entry name" value="Chitin_bind_4"/>
    <property type="match status" value="1"/>
</dbReference>
<dbReference type="InterPro" id="IPR000618">
    <property type="entry name" value="Insect_cuticle"/>
</dbReference>
<organism evidence="5 6">
    <name type="scientific">Trichonephila inaurata madagascariensis</name>
    <dbReference type="NCBI Taxonomy" id="2747483"/>
    <lineage>
        <taxon>Eukaryota</taxon>
        <taxon>Metazoa</taxon>
        <taxon>Ecdysozoa</taxon>
        <taxon>Arthropoda</taxon>
        <taxon>Chelicerata</taxon>
        <taxon>Arachnida</taxon>
        <taxon>Araneae</taxon>
        <taxon>Araneomorphae</taxon>
        <taxon>Entelegynae</taxon>
        <taxon>Araneoidea</taxon>
        <taxon>Nephilidae</taxon>
        <taxon>Trichonephila</taxon>
        <taxon>Trichonephila inaurata</taxon>
    </lineage>
</organism>
<evidence type="ECO:0000313" key="6">
    <source>
        <dbReference type="Proteomes" id="UP000886998"/>
    </source>
</evidence>
<gene>
    <name evidence="5" type="primary">NCL1_48565</name>
    <name evidence="5" type="ORF">TNIN_322751</name>
</gene>
<evidence type="ECO:0000256" key="4">
    <source>
        <dbReference type="SAM" id="Phobius"/>
    </source>
</evidence>
<dbReference type="PANTHER" id="PTHR10380:SF173">
    <property type="entry name" value="CUTICULAR PROTEIN 47EF, ISOFORM C-RELATED"/>
    <property type="match status" value="1"/>
</dbReference>
<feature type="compositionally biased region" description="Basic and acidic residues" evidence="3">
    <location>
        <begin position="81"/>
        <end position="95"/>
    </location>
</feature>
<dbReference type="GO" id="GO:0062129">
    <property type="term" value="C:chitin-based extracellular matrix"/>
    <property type="evidence" value="ECO:0007669"/>
    <property type="project" value="TreeGrafter"/>
</dbReference>
<keyword evidence="4" id="KW-1133">Transmembrane helix</keyword>
<dbReference type="EMBL" id="BMAV01013347">
    <property type="protein sequence ID" value="GFY60935.1"/>
    <property type="molecule type" value="Genomic_DNA"/>
</dbReference>
<keyword evidence="6" id="KW-1185">Reference proteome</keyword>
<evidence type="ECO:0000313" key="5">
    <source>
        <dbReference type="EMBL" id="GFY60935.1"/>
    </source>
</evidence>